<dbReference type="AlphaFoldDB" id="A0A1W1DHM5"/>
<keyword evidence="4 11" id="KW-0378">Hydrolase</keyword>
<dbReference type="InterPro" id="IPR011604">
    <property type="entry name" value="PDDEXK-like_dom_sf"/>
</dbReference>
<evidence type="ECO:0000256" key="9">
    <source>
        <dbReference type="ARBA" id="ARBA00023204"/>
    </source>
</evidence>
<feature type="domain" description="UvrD-like helicase C-terminal" evidence="10">
    <location>
        <begin position="117"/>
        <end position="230"/>
    </location>
</feature>
<dbReference type="Gene3D" id="3.40.50.300">
    <property type="entry name" value="P-loop containing nucleotide triphosphate hydrolases"/>
    <property type="match status" value="1"/>
</dbReference>
<evidence type="ECO:0000256" key="6">
    <source>
        <dbReference type="ARBA" id="ARBA00022839"/>
    </source>
</evidence>
<keyword evidence="6" id="KW-0269">Exonuclease</keyword>
<keyword evidence="2" id="KW-0547">Nucleotide-binding</keyword>
<dbReference type="PANTHER" id="PTHR11070">
    <property type="entry name" value="UVRD / RECB / PCRA DNA HELICASE FAMILY MEMBER"/>
    <property type="match status" value="1"/>
</dbReference>
<dbReference type="GO" id="GO:0005829">
    <property type="term" value="C:cytosol"/>
    <property type="evidence" value="ECO:0007669"/>
    <property type="project" value="TreeGrafter"/>
</dbReference>
<dbReference type="GO" id="GO:0005524">
    <property type="term" value="F:ATP binding"/>
    <property type="evidence" value="ECO:0007669"/>
    <property type="project" value="UniProtKB-KW"/>
</dbReference>
<dbReference type="GO" id="GO:0004527">
    <property type="term" value="F:exonuclease activity"/>
    <property type="evidence" value="ECO:0007669"/>
    <property type="project" value="UniProtKB-KW"/>
</dbReference>
<organism evidence="11">
    <name type="scientific">hydrothermal vent metagenome</name>
    <dbReference type="NCBI Taxonomy" id="652676"/>
    <lineage>
        <taxon>unclassified sequences</taxon>
        <taxon>metagenomes</taxon>
        <taxon>ecological metagenomes</taxon>
    </lineage>
</organism>
<dbReference type="Pfam" id="PF13361">
    <property type="entry name" value="UvrD_C"/>
    <property type="match status" value="1"/>
</dbReference>
<evidence type="ECO:0000256" key="4">
    <source>
        <dbReference type="ARBA" id="ARBA00022801"/>
    </source>
</evidence>
<keyword evidence="9" id="KW-0234">DNA repair</keyword>
<keyword evidence="7" id="KW-0067">ATP-binding</keyword>
<dbReference type="InterPro" id="IPR027417">
    <property type="entry name" value="P-loop_NTPase"/>
</dbReference>
<dbReference type="Gene3D" id="3.90.320.10">
    <property type="match status" value="1"/>
</dbReference>
<evidence type="ECO:0000256" key="7">
    <source>
        <dbReference type="ARBA" id="ARBA00022840"/>
    </source>
</evidence>
<proteinExistence type="predicted"/>
<evidence type="ECO:0000256" key="1">
    <source>
        <dbReference type="ARBA" id="ARBA00022722"/>
    </source>
</evidence>
<dbReference type="PANTHER" id="PTHR11070:SF2">
    <property type="entry name" value="ATP-DEPENDENT DNA HELICASE SRS2"/>
    <property type="match status" value="1"/>
</dbReference>
<dbReference type="SUPFAM" id="SSF52980">
    <property type="entry name" value="Restriction endonuclease-like"/>
    <property type="match status" value="1"/>
</dbReference>
<dbReference type="GO" id="GO:0043138">
    <property type="term" value="F:3'-5' DNA helicase activity"/>
    <property type="evidence" value="ECO:0007669"/>
    <property type="project" value="TreeGrafter"/>
</dbReference>
<evidence type="ECO:0000259" key="10">
    <source>
        <dbReference type="Pfam" id="PF13361"/>
    </source>
</evidence>
<name>A0A1W1DHM5_9ZZZZ</name>
<reference evidence="11" key="1">
    <citation type="submission" date="2016-10" db="EMBL/GenBank/DDBJ databases">
        <authorList>
            <person name="de Groot N.N."/>
        </authorList>
    </citation>
    <scope>NUCLEOTIDE SEQUENCE</scope>
</reference>
<sequence length="463" mass="53397">MHLGDKLAWLSVLRSPWCGLLLEDLLVLSKNDESIIYEQLADAEVLNKLSKDGQKRAQHVYHCLQDVLDNQGRFNFVELLTYAIDQLGITQSLSLSESMVRDHFLQIIDDCEQRQFLNVETIEAALEDLYAPSEKAVVKLMTIHQSKGLEFDTVIIPGLGRTPRHDDLPIMHMREFADQSLLLAPIKSALDTDESKTYSYLKFIEAQQNKFETMRLLYVAMTRAKNNLHLLGAVNQSHQATSKSLLALLISFYQGEFDQLRKPEVQTSQIKLDAPQLQRVEQIETPDNKTHEQGEVLEYQQNFERLFKSLLGTLVHQYYEYGLFEPSVENVAARLIEIGTSPSDLDEWVAFVLRLLSNTKKDPQFNWLFKDRPSTLTEAEFVTHEHTIAIDRMFIDDNILWIIDFKTAELAQGESLTQFISRQQSQHAKQLLFYKETLNEIYDNDIKCALYCPVVSQLIEIKH</sequence>
<dbReference type="GO" id="GO:0000725">
    <property type="term" value="P:recombinational repair"/>
    <property type="evidence" value="ECO:0007669"/>
    <property type="project" value="TreeGrafter"/>
</dbReference>
<evidence type="ECO:0000256" key="3">
    <source>
        <dbReference type="ARBA" id="ARBA00022763"/>
    </source>
</evidence>
<dbReference type="SUPFAM" id="SSF52540">
    <property type="entry name" value="P-loop containing nucleoside triphosphate hydrolases"/>
    <property type="match status" value="1"/>
</dbReference>
<keyword evidence="5 11" id="KW-0347">Helicase</keyword>
<evidence type="ECO:0000256" key="8">
    <source>
        <dbReference type="ARBA" id="ARBA00023125"/>
    </source>
</evidence>
<keyword evidence="3" id="KW-0227">DNA damage</keyword>
<evidence type="ECO:0000256" key="2">
    <source>
        <dbReference type="ARBA" id="ARBA00022741"/>
    </source>
</evidence>
<evidence type="ECO:0000256" key="5">
    <source>
        <dbReference type="ARBA" id="ARBA00022806"/>
    </source>
</evidence>
<dbReference type="InterPro" id="IPR000212">
    <property type="entry name" value="DNA_helicase_UvrD/REP"/>
</dbReference>
<gene>
    <name evidence="11" type="ORF">MNB_SUP05-13-500</name>
</gene>
<protein>
    <submittedName>
        <fullName evidence="11">ATP-dependent DNA helicase pcrA</fullName>
        <ecNumber evidence="11">3.6.1.-</ecNumber>
    </submittedName>
</protein>
<evidence type="ECO:0000313" key="11">
    <source>
        <dbReference type="EMBL" id="SFV80757.1"/>
    </source>
</evidence>
<keyword evidence="1" id="KW-0540">Nuclease</keyword>
<dbReference type="EC" id="3.6.1.-" evidence="11"/>
<dbReference type="GO" id="GO:0003677">
    <property type="term" value="F:DNA binding"/>
    <property type="evidence" value="ECO:0007669"/>
    <property type="project" value="UniProtKB-KW"/>
</dbReference>
<dbReference type="EMBL" id="FPHU01000109">
    <property type="protein sequence ID" value="SFV80757.1"/>
    <property type="molecule type" value="Genomic_DNA"/>
</dbReference>
<keyword evidence="8" id="KW-0238">DNA-binding</keyword>
<accession>A0A1W1DHM5</accession>
<dbReference type="InterPro" id="IPR014017">
    <property type="entry name" value="DNA_helicase_UvrD-like_C"/>
</dbReference>
<dbReference type="InterPro" id="IPR011335">
    <property type="entry name" value="Restrct_endonuc-II-like"/>
</dbReference>